<protein>
    <submittedName>
        <fullName evidence="1">Uncharacterized protein</fullName>
    </submittedName>
</protein>
<gene>
    <name evidence="1" type="ORF">Salmuc_01652</name>
</gene>
<name>S9QWA2_9RHOB</name>
<accession>S9QWA2</accession>
<comment type="caution">
    <text evidence="1">The sequence shown here is derived from an EMBL/GenBank/DDBJ whole genome shotgun (WGS) entry which is preliminary data.</text>
</comment>
<keyword evidence="2" id="KW-1185">Reference proteome</keyword>
<reference evidence="2" key="1">
    <citation type="journal article" date="2014" name="Stand. Genomic Sci.">
        <title>Genome sequence of the exopolysaccharide-producing Salipiger mucosus type strain (DSM 16094(T)), a moderately halophilic member of the Roseobacter clade.</title>
        <authorList>
            <person name="Riedel T."/>
            <person name="Spring S."/>
            <person name="Fiebig A."/>
            <person name="Petersen J."/>
            <person name="Kyrpides N.C."/>
            <person name="Goker M."/>
            <person name="Klenk H.P."/>
        </authorList>
    </citation>
    <scope>NUCLEOTIDE SEQUENCE [LARGE SCALE GENOMIC DNA]</scope>
    <source>
        <strain evidence="2">DSM 16094</strain>
    </source>
</reference>
<dbReference type="Proteomes" id="UP000015347">
    <property type="component" value="Unassembled WGS sequence"/>
</dbReference>
<organism evidence="1 2">
    <name type="scientific">Salipiger mucosus DSM 16094</name>
    <dbReference type="NCBI Taxonomy" id="1123237"/>
    <lineage>
        <taxon>Bacteria</taxon>
        <taxon>Pseudomonadati</taxon>
        <taxon>Pseudomonadota</taxon>
        <taxon>Alphaproteobacteria</taxon>
        <taxon>Rhodobacterales</taxon>
        <taxon>Roseobacteraceae</taxon>
        <taxon>Salipiger</taxon>
    </lineage>
</organism>
<dbReference type="EMBL" id="APVH01000013">
    <property type="protein sequence ID" value="EPX83877.1"/>
    <property type="molecule type" value="Genomic_DNA"/>
</dbReference>
<dbReference type="AlphaFoldDB" id="S9QWA2"/>
<evidence type="ECO:0000313" key="2">
    <source>
        <dbReference type="Proteomes" id="UP000015347"/>
    </source>
</evidence>
<evidence type="ECO:0000313" key="1">
    <source>
        <dbReference type="EMBL" id="EPX83877.1"/>
    </source>
</evidence>
<sequence length="151" mass="16868">MDFYAPQQEVEAAFYAHTAELTVHNAHLDEVVDKLATSGYRDRDGRVFIHFVTVGDRLDERGRATEILHEISDDDAVWSGGLTGTAQERFDATPEGGVFGYRNKPLTRLTSSEITDLVGGRQFALRLPGDTEECTADEEIEYDAEPSPYRL</sequence>
<proteinExistence type="predicted"/>
<dbReference type="HOGENOM" id="CLU_1730093_0_0_5"/>